<gene>
    <name evidence="1" type="ORF">TRIUR3_26403</name>
</gene>
<reference evidence="1" key="1">
    <citation type="journal article" date="2013" name="Nature">
        <title>Draft genome of the wheat A-genome progenitor Triticum urartu.</title>
        <authorList>
            <person name="Ling H.Q."/>
            <person name="Zhao S."/>
            <person name="Liu D."/>
            <person name="Wang J."/>
            <person name="Sun H."/>
            <person name="Zhang C."/>
            <person name="Fan H."/>
            <person name="Li D."/>
            <person name="Dong L."/>
            <person name="Tao Y."/>
            <person name="Gao C."/>
            <person name="Wu H."/>
            <person name="Li Y."/>
            <person name="Cui Y."/>
            <person name="Guo X."/>
            <person name="Zheng S."/>
            <person name="Wang B."/>
            <person name="Yu K."/>
            <person name="Liang Q."/>
            <person name="Yang W."/>
            <person name="Lou X."/>
            <person name="Chen J."/>
            <person name="Feng M."/>
            <person name="Jian J."/>
            <person name="Zhang X."/>
            <person name="Luo G."/>
            <person name="Jiang Y."/>
            <person name="Liu J."/>
            <person name="Wang Z."/>
            <person name="Sha Y."/>
            <person name="Zhang B."/>
            <person name="Wu H."/>
            <person name="Tang D."/>
            <person name="Shen Q."/>
            <person name="Xue P."/>
            <person name="Zou S."/>
            <person name="Wang X."/>
            <person name="Liu X."/>
            <person name="Wang F."/>
            <person name="Yang Y."/>
            <person name="An X."/>
            <person name="Dong Z."/>
            <person name="Zhang K."/>
            <person name="Zhang X."/>
            <person name="Luo M.C."/>
            <person name="Dvorak J."/>
            <person name="Tong Y."/>
            <person name="Wang J."/>
            <person name="Yang H."/>
            <person name="Li Z."/>
            <person name="Wang D."/>
            <person name="Zhang A."/>
            <person name="Wang J."/>
        </authorList>
    </citation>
    <scope>NUCLEOTIDE SEQUENCE</scope>
</reference>
<sequence>MERVAAAKKIIENDYRERMKNLRERNERWSLGAIMLILGFMELNGISFMKWRRRLSLK</sequence>
<dbReference type="EMBL" id="KD109902">
    <property type="protein sequence ID" value="EMS60400.1"/>
    <property type="molecule type" value="Genomic_DNA"/>
</dbReference>
<dbReference type="AlphaFoldDB" id="M8A6T0"/>
<accession>M8A6T0</accession>
<name>M8A6T0_TRIUA</name>
<evidence type="ECO:0000313" key="1">
    <source>
        <dbReference type="EMBL" id="EMS60400.1"/>
    </source>
</evidence>
<proteinExistence type="predicted"/>
<protein>
    <submittedName>
        <fullName evidence="1">Uncharacterized protein</fullName>
    </submittedName>
</protein>
<organism evidence="1">
    <name type="scientific">Triticum urartu</name>
    <name type="common">Red wild einkorn</name>
    <name type="synonym">Crithodium urartu</name>
    <dbReference type="NCBI Taxonomy" id="4572"/>
    <lineage>
        <taxon>Eukaryota</taxon>
        <taxon>Viridiplantae</taxon>
        <taxon>Streptophyta</taxon>
        <taxon>Embryophyta</taxon>
        <taxon>Tracheophyta</taxon>
        <taxon>Spermatophyta</taxon>
        <taxon>Magnoliopsida</taxon>
        <taxon>Liliopsida</taxon>
        <taxon>Poales</taxon>
        <taxon>Poaceae</taxon>
        <taxon>BOP clade</taxon>
        <taxon>Pooideae</taxon>
        <taxon>Triticodae</taxon>
        <taxon>Triticeae</taxon>
        <taxon>Triticinae</taxon>
        <taxon>Triticum</taxon>
    </lineage>
</organism>